<evidence type="ECO:0000259" key="3">
    <source>
        <dbReference type="PROSITE" id="PS50057"/>
    </source>
</evidence>
<dbReference type="Gene3D" id="3.10.20.90">
    <property type="entry name" value="Phosphatidylinositol 3-kinase Catalytic Subunit, Chain A, domain 1"/>
    <property type="match status" value="1"/>
</dbReference>
<dbReference type="GO" id="GO:0009887">
    <property type="term" value="P:animal organ morphogenesis"/>
    <property type="evidence" value="ECO:0007669"/>
    <property type="project" value="UniProtKB-ARBA"/>
</dbReference>
<accession>A0A1B6CQJ0</accession>
<gene>
    <name evidence="4" type="ORF">g.11156</name>
</gene>
<reference evidence="4" key="1">
    <citation type="submission" date="2015-12" db="EMBL/GenBank/DDBJ databases">
        <title>De novo transcriptome assembly of four potential Pierce s Disease insect vectors from Arizona vineyards.</title>
        <authorList>
            <person name="Tassone E.E."/>
        </authorList>
    </citation>
    <scope>NUCLEOTIDE SEQUENCE</scope>
</reference>
<feature type="region of interest" description="Disordered" evidence="2">
    <location>
        <begin position="1"/>
        <end position="52"/>
    </location>
</feature>
<sequence length="535" mass="60674">MSLSTCEPQQRDGKDSDSNHSFITVIPIDFPRNRGFPQPPDQYSDYSPGDGDYVSDGSKLDQGVDEVGGITREINSKYKQVISHDYEDTPHNPQWDRTNNSQADSPGQSLNVCVYLMGDIALCMELEDGTNTTVEDLVKAIVAEEQLGLPPSAFKMFTLWMCSGLLELQLKPHHRALAIRAKWPDLLARYAHATESRQRRDEPVLSFQRNIFIPQSCDEQIKDTRVLDLLYAEARYNILEGRYPCEVAHFIVLGGIQARLELGPYNPQIHTINFFRDQSSRFLPIHMRRGAWTSWLHLSGKNSPEVRLLEHYKRIPASTPDRKLQKKYLEIVWALPYYGCVFFQGQVEQPVRGLLSLIIHQDVPVLVGINLKGVYIIDNVQCTLLLGLKYEELCWDFAKPSHEENPDCLPCLFLQFRVLENGTRVSKVLQIFSKQAVMMDALIARFVEETKKKTSLAQRTDEVDKPLTYDTGTDSDGNGVQIPLATLTQRDMSQSCLGNKLSKLTLATFDEEVTNNPFPQDETTIPLTTFLPSTS</sequence>
<dbReference type="Pfam" id="PF00373">
    <property type="entry name" value="FERM_M"/>
    <property type="match status" value="1"/>
</dbReference>
<dbReference type="InterPro" id="IPR014352">
    <property type="entry name" value="FERM/acyl-CoA-bd_prot_sf"/>
</dbReference>
<dbReference type="InterPro" id="IPR051594">
    <property type="entry name" value="KRIT1/FRMD8"/>
</dbReference>
<dbReference type="PROSITE" id="PS50057">
    <property type="entry name" value="FERM_3"/>
    <property type="match status" value="1"/>
</dbReference>
<dbReference type="InterPro" id="IPR011993">
    <property type="entry name" value="PH-like_dom_sf"/>
</dbReference>
<dbReference type="Pfam" id="PF24522">
    <property type="entry name" value="KRIT1_FRMD8_FERM_C"/>
    <property type="match status" value="1"/>
</dbReference>
<dbReference type="AlphaFoldDB" id="A0A1B6CQJ0"/>
<feature type="domain" description="FERM" evidence="3">
    <location>
        <begin position="110"/>
        <end position="454"/>
    </location>
</feature>
<dbReference type="GO" id="GO:0005886">
    <property type="term" value="C:plasma membrane"/>
    <property type="evidence" value="ECO:0007669"/>
    <property type="project" value="TreeGrafter"/>
</dbReference>
<dbReference type="SUPFAM" id="SSF47031">
    <property type="entry name" value="Second domain of FERM"/>
    <property type="match status" value="1"/>
</dbReference>
<dbReference type="InterPro" id="IPR035963">
    <property type="entry name" value="FERM_2"/>
</dbReference>
<dbReference type="Gene3D" id="1.20.80.10">
    <property type="match status" value="1"/>
</dbReference>
<dbReference type="EMBL" id="GEDC01021660">
    <property type="protein sequence ID" value="JAS15638.1"/>
    <property type="molecule type" value="Transcribed_RNA"/>
</dbReference>
<dbReference type="CDD" id="cd14473">
    <property type="entry name" value="FERM_B-lobe"/>
    <property type="match status" value="1"/>
</dbReference>
<evidence type="ECO:0000256" key="2">
    <source>
        <dbReference type="SAM" id="MobiDB-lite"/>
    </source>
</evidence>
<dbReference type="Gene3D" id="2.30.29.30">
    <property type="entry name" value="Pleckstrin-homology domain (PH domain)/Phosphotyrosine-binding domain (PTB)"/>
    <property type="match status" value="1"/>
</dbReference>
<protein>
    <recommendedName>
        <fullName evidence="1">FERM domain-containing protein 8</fullName>
    </recommendedName>
</protein>
<dbReference type="PANTHER" id="PTHR13283:SF10">
    <property type="entry name" value="FERM DOMAIN-CONTAINING PROTEIN 8"/>
    <property type="match status" value="1"/>
</dbReference>
<feature type="compositionally biased region" description="Basic and acidic residues" evidence="2">
    <location>
        <begin position="9"/>
        <end position="18"/>
    </location>
</feature>
<evidence type="ECO:0000313" key="4">
    <source>
        <dbReference type="EMBL" id="JAS15638.1"/>
    </source>
</evidence>
<dbReference type="InterPro" id="IPR019749">
    <property type="entry name" value="Band_41_domain"/>
</dbReference>
<dbReference type="FunFam" id="1.20.80.10:FF:000029">
    <property type="entry name" value="Uncharacterized protein, isoform A"/>
    <property type="match status" value="1"/>
</dbReference>
<dbReference type="InterPro" id="IPR000299">
    <property type="entry name" value="FERM_domain"/>
</dbReference>
<proteinExistence type="predicted"/>
<name>A0A1B6CQJ0_9HEMI</name>
<dbReference type="GO" id="GO:0090090">
    <property type="term" value="P:negative regulation of canonical Wnt signaling pathway"/>
    <property type="evidence" value="ECO:0007669"/>
    <property type="project" value="TreeGrafter"/>
</dbReference>
<dbReference type="InterPro" id="IPR057096">
    <property type="entry name" value="KRIT1_FRMD8_FERM_C"/>
</dbReference>
<dbReference type="SMART" id="SM00295">
    <property type="entry name" value="B41"/>
    <property type="match status" value="1"/>
</dbReference>
<dbReference type="GO" id="GO:0030182">
    <property type="term" value="P:neuron differentiation"/>
    <property type="evidence" value="ECO:0007669"/>
    <property type="project" value="UniProtKB-ARBA"/>
</dbReference>
<dbReference type="InterPro" id="IPR019748">
    <property type="entry name" value="FERM_central"/>
</dbReference>
<dbReference type="PANTHER" id="PTHR13283">
    <property type="entry name" value="KREV INTERACTION TRAPPED 1-RELATED"/>
    <property type="match status" value="1"/>
</dbReference>
<evidence type="ECO:0000256" key="1">
    <source>
        <dbReference type="ARBA" id="ARBA00039547"/>
    </source>
</evidence>
<organism evidence="4">
    <name type="scientific">Clastoptera arizonana</name>
    <name type="common">Arizona spittle bug</name>
    <dbReference type="NCBI Taxonomy" id="38151"/>
    <lineage>
        <taxon>Eukaryota</taxon>
        <taxon>Metazoa</taxon>
        <taxon>Ecdysozoa</taxon>
        <taxon>Arthropoda</taxon>
        <taxon>Hexapoda</taxon>
        <taxon>Insecta</taxon>
        <taxon>Pterygota</taxon>
        <taxon>Neoptera</taxon>
        <taxon>Paraneoptera</taxon>
        <taxon>Hemiptera</taxon>
        <taxon>Auchenorrhyncha</taxon>
        <taxon>Cercopoidea</taxon>
        <taxon>Clastopteridae</taxon>
        <taxon>Clastoptera</taxon>
    </lineage>
</organism>